<dbReference type="AlphaFoldDB" id="A0A1I0PX22"/>
<accession>A0A1I0PX22</accession>
<feature type="domain" description="LysM" evidence="1">
    <location>
        <begin position="15"/>
        <end position="59"/>
    </location>
</feature>
<dbReference type="SUPFAM" id="SSF54106">
    <property type="entry name" value="LysM domain"/>
    <property type="match status" value="1"/>
</dbReference>
<dbReference type="Pfam" id="PF01476">
    <property type="entry name" value="LysM"/>
    <property type="match status" value="1"/>
</dbReference>
<reference evidence="2 3" key="1">
    <citation type="submission" date="2016-10" db="EMBL/GenBank/DDBJ databases">
        <authorList>
            <person name="de Groot N.N."/>
        </authorList>
    </citation>
    <scope>NUCLEOTIDE SEQUENCE [LARGE SCALE GENOMIC DNA]</scope>
    <source>
        <strain evidence="2 3">DSM 9179</strain>
    </source>
</reference>
<sequence>MKAVITMHQCPMDIFQYTIEPGDSLEKIAGQFNTSVNLIASGNPKISLDNLSIGQVICIPSWFAHHYNIQSISNNTEYSRQEIDIMNEMRRLWEEHITWTRMTIISMVENLADVDLVTKRLLRNPSDFATLLKALYGDEVASKFEELFTNHLVIAAQLVKASMSDDKTAALDAERRWYANADEIAAFLASINPYWSEKIWKEMMYEHLALTKSEVVNRINKYYAADILVYDKIQTQALKMADIMSEGILRQFPNKF</sequence>
<dbReference type="CDD" id="cd00118">
    <property type="entry name" value="LysM"/>
    <property type="match status" value="1"/>
</dbReference>
<protein>
    <submittedName>
        <fullName evidence="2">LysM domain-containing protein</fullName>
    </submittedName>
</protein>
<dbReference type="STRING" id="99656.SAMN05421659_10665"/>
<evidence type="ECO:0000259" key="1">
    <source>
        <dbReference type="PROSITE" id="PS51782"/>
    </source>
</evidence>
<organism evidence="2 3">
    <name type="scientific">[Clostridium] fimetarium</name>
    <dbReference type="NCBI Taxonomy" id="99656"/>
    <lineage>
        <taxon>Bacteria</taxon>
        <taxon>Bacillati</taxon>
        <taxon>Bacillota</taxon>
        <taxon>Clostridia</taxon>
        <taxon>Lachnospirales</taxon>
        <taxon>Lachnospiraceae</taxon>
    </lineage>
</organism>
<dbReference type="EMBL" id="FOJI01000006">
    <property type="protein sequence ID" value="SEW18696.1"/>
    <property type="molecule type" value="Genomic_DNA"/>
</dbReference>
<dbReference type="RefSeq" id="WP_242940999.1">
    <property type="nucleotide sequence ID" value="NZ_FOJI01000006.1"/>
</dbReference>
<dbReference type="Proteomes" id="UP000199701">
    <property type="component" value="Unassembled WGS sequence"/>
</dbReference>
<dbReference type="InterPro" id="IPR036779">
    <property type="entry name" value="LysM_dom_sf"/>
</dbReference>
<dbReference type="Gene3D" id="3.10.350.10">
    <property type="entry name" value="LysM domain"/>
    <property type="match status" value="1"/>
</dbReference>
<evidence type="ECO:0000313" key="2">
    <source>
        <dbReference type="EMBL" id="SEW18696.1"/>
    </source>
</evidence>
<name>A0A1I0PX22_9FIRM</name>
<evidence type="ECO:0000313" key="3">
    <source>
        <dbReference type="Proteomes" id="UP000199701"/>
    </source>
</evidence>
<dbReference type="SMART" id="SM00257">
    <property type="entry name" value="LysM"/>
    <property type="match status" value="1"/>
</dbReference>
<keyword evidence="3" id="KW-1185">Reference proteome</keyword>
<gene>
    <name evidence="2" type="ORF">SAMN05421659_10665</name>
</gene>
<dbReference type="PROSITE" id="PS51782">
    <property type="entry name" value="LYSM"/>
    <property type="match status" value="1"/>
</dbReference>
<proteinExistence type="predicted"/>
<dbReference type="InterPro" id="IPR018392">
    <property type="entry name" value="LysM"/>
</dbReference>